<name>A0A1A9ZLZ4_GLOPL</name>
<keyword evidence="1" id="KW-0472">Membrane</keyword>
<dbReference type="VEuPathDB" id="VectorBase:GPAI018779"/>
<evidence type="ECO:0000256" key="1">
    <source>
        <dbReference type="SAM" id="Phobius"/>
    </source>
</evidence>
<dbReference type="EnsemblMetazoa" id="GPAI018779-RA">
    <property type="protein sequence ID" value="GPAI018779-PA"/>
    <property type="gene ID" value="GPAI018779"/>
</dbReference>
<accession>A0A1A9ZLZ4</accession>
<evidence type="ECO:0000313" key="3">
    <source>
        <dbReference type="Proteomes" id="UP000092445"/>
    </source>
</evidence>
<protein>
    <submittedName>
        <fullName evidence="2">Uncharacterized protein</fullName>
    </submittedName>
</protein>
<keyword evidence="1" id="KW-1133">Transmembrane helix</keyword>
<reference evidence="3" key="1">
    <citation type="submission" date="2014-03" db="EMBL/GenBank/DDBJ databases">
        <authorList>
            <person name="Aksoy S."/>
            <person name="Warren W."/>
            <person name="Wilson R.K."/>
        </authorList>
    </citation>
    <scope>NUCLEOTIDE SEQUENCE [LARGE SCALE GENOMIC DNA]</scope>
    <source>
        <strain evidence="3">IAEA</strain>
    </source>
</reference>
<reference evidence="2" key="2">
    <citation type="submission" date="2020-05" db="UniProtKB">
        <authorList>
            <consortium name="EnsemblMetazoa"/>
        </authorList>
    </citation>
    <scope>IDENTIFICATION</scope>
    <source>
        <strain evidence="2">IAEA</strain>
    </source>
</reference>
<feature type="transmembrane region" description="Helical" evidence="1">
    <location>
        <begin position="48"/>
        <end position="68"/>
    </location>
</feature>
<keyword evidence="1" id="KW-0812">Transmembrane</keyword>
<sequence length="170" mass="17991">MLTTNRVVRILVAATMVVAIVVGAAEVTALVGSNNSRVVRIFSSRSNSIVIVAVVIAVAFLIATIALVNVSSGINSVVPAWVIQIAEAIALIADKILAIMTVDQPFNAVLVVLISIISSNRRICSGDANNSSTINKILPLPSSNSIDFRKSILRLCAISVVDDVEFSQYE</sequence>
<evidence type="ECO:0000313" key="2">
    <source>
        <dbReference type="EnsemblMetazoa" id="GPAI018779-PA"/>
    </source>
</evidence>
<keyword evidence="3" id="KW-1185">Reference proteome</keyword>
<organism evidence="2 3">
    <name type="scientific">Glossina pallidipes</name>
    <name type="common">Tsetse fly</name>
    <dbReference type="NCBI Taxonomy" id="7398"/>
    <lineage>
        <taxon>Eukaryota</taxon>
        <taxon>Metazoa</taxon>
        <taxon>Ecdysozoa</taxon>
        <taxon>Arthropoda</taxon>
        <taxon>Hexapoda</taxon>
        <taxon>Insecta</taxon>
        <taxon>Pterygota</taxon>
        <taxon>Neoptera</taxon>
        <taxon>Endopterygota</taxon>
        <taxon>Diptera</taxon>
        <taxon>Brachycera</taxon>
        <taxon>Muscomorpha</taxon>
        <taxon>Hippoboscoidea</taxon>
        <taxon>Glossinidae</taxon>
        <taxon>Glossina</taxon>
    </lineage>
</organism>
<proteinExistence type="predicted"/>
<dbReference type="AlphaFoldDB" id="A0A1A9ZLZ4"/>
<dbReference type="Proteomes" id="UP000092445">
    <property type="component" value="Unassembled WGS sequence"/>
</dbReference>